<keyword evidence="1" id="KW-0479">Metal-binding</keyword>
<dbReference type="InterPro" id="IPR029068">
    <property type="entry name" value="Glyas_Bleomycin-R_OHBP_Dase"/>
</dbReference>
<dbReference type="Pfam" id="PF00903">
    <property type="entry name" value="Glyoxalase"/>
    <property type="match status" value="1"/>
</dbReference>
<feature type="domain" description="Glyoxalase/fosfomycin resistance/dioxygenase" evidence="2">
    <location>
        <begin position="8"/>
        <end position="151"/>
    </location>
</feature>
<evidence type="ECO:0000259" key="2">
    <source>
        <dbReference type="Pfam" id="PF00903"/>
    </source>
</evidence>
<dbReference type="Proteomes" id="UP001626537">
    <property type="component" value="Chromosome"/>
</dbReference>
<proteinExistence type="predicted"/>
<name>A0ABZ0HXF3_9GAMM</name>
<sequence>MSTNFSWGHININVRDLDASVDFYKKLGFDIFLPSIPYLGLDSQQANTLDAASATALGISDSVTGRACILQLDDGFPKLDLTEFSDLAQRDPLENKDLGLVRICLVSEDLASDYETLSNDGVEFLSPPQQCHERLADVATCVDPDGTRIELLQVYLERWQPFL</sequence>
<organism evidence="3 4">
    <name type="scientific">Congregibacter variabilis</name>
    <dbReference type="NCBI Taxonomy" id="3081200"/>
    <lineage>
        <taxon>Bacteria</taxon>
        <taxon>Pseudomonadati</taxon>
        <taxon>Pseudomonadota</taxon>
        <taxon>Gammaproteobacteria</taxon>
        <taxon>Cellvibrionales</taxon>
        <taxon>Halieaceae</taxon>
        <taxon>Congregibacter</taxon>
    </lineage>
</organism>
<evidence type="ECO:0000313" key="4">
    <source>
        <dbReference type="Proteomes" id="UP001626537"/>
    </source>
</evidence>
<evidence type="ECO:0000313" key="3">
    <source>
        <dbReference type="EMBL" id="WOJ91927.1"/>
    </source>
</evidence>
<reference evidence="3 4" key="1">
    <citation type="submission" date="2023-10" db="EMBL/GenBank/DDBJ databases">
        <title>Two novel species belonging to the OM43/NOR5 clade.</title>
        <authorList>
            <person name="Park M."/>
        </authorList>
    </citation>
    <scope>NUCLEOTIDE SEQUENCE [LARGE SCALE GENOMIC DNA]</scope>
    <source>
        <strain evidence="3 4">IMCC43200</strain>
    </source>
</reference>
<accession>A0ABZ0HXF3</accession>
<dbReference type="EMBL" id="CP136864">
    <property type="protein sequence ID" value="WOJ91927.1"/>
    <property type="molecule type" value="Genomic_DNA"/>
</dbReference>
<protein>
    <submittedName>
        <fullName evidence="3">VOC family protein</fullName>
    </submittedName>
</protein>
<keyword evidence="4" id="KW-1185">Reference proteome</keyword>
<dbReference type="PROSITE" id="PS00934">
    <property type="entry name" value="GLYOXALASE_I_1"/>
    <property type="match status" value="1"/>
</dbReference>
<dbReference type="Gene3D" id="3.10.180.10">
    <property type="entry name" value="2,3-Dihydroxybiphenyl 1,2-Dioxygenase, domain 1"/>
    <property type="match status" value="1"/>
</dbReference>
<dbReference type="SUPFAM" id="SSF54593">
    <property type="entry name" value="Glyoxalase/Bleomycin resistance protein/Dihydroxybiphenyl dioxygenase"/>
    <property type="match status" value="1"/>
</dbReference>
<dbReference type="RefSeq" id="WP_407346492.1">
    <property type="nucleotide sequence ID" value="NZ_CP136864.1"/>
</dbReference>
<dbReference type="InterPro" id="IPR004360">
    <property type="entry name" value="Glyas_Fos-R_dOase_dom"/>
</dbReference>
<dbReference type="InterPro" id="IPR018146">
    <property type="entry name" value="Glyoxalase_1_CS"/>
</dbReference>
<gene>
    <name evidence="3" type="ORF">R0135_09000</name>
</gene>
<evidence type="ECO:0000256" key="1">
    <source>
        <dbReference type="ARBA" id="ARBA00022723"/>
    </source>
</evidence>